<comment type="caution">
    <text evidence="1">The sequence shown here is derived from an EMBL/GenBank/DDBJ whole genome shotgun (WGS) entry which is preliminary data.</text>
</comment>
<reference evidence="1 2" key="1">
    <citation type="submission" date="2019-08" db="EMBL/GenBank/DDBJ databases">
        <title>The genome sequence of a newly discovered highly antifungal drug resistant Aspergillus species, Aspergillus tanneri NIH 1004.</title>
        <authorList>
            <person name="Mounaud S."/>
            <person name="Singh I."/>
            <person name="Joardar V."/>
            <person name="Pakala S."/>
            <person name="Pakala S."/>
            <person name="Venepally P."/>
            <person name="Chung J.K."/>
            <person name="Losada L."/>
            <person name="Nierman W.C."/>
        </authorList>
    </citation>
    <scope>NUCLEOTIDE SEQUENCE [LARGE SCALE GENOMIC DNA]</scope>
    <source>
        <strain evidence="1 2">NIH1004</strain>
    </source>
</reference>
<name>A0A5M9MH02_9EURO</name>
<evidence type="ECO:0000313" key="2">
    <source>
        <dbReference type="Proteomes" id="UP000324241"/>
    </source>
</evidence>
<dbReference type="AlphaFoldDB" id="A0A5M9MH02"/>
<proteinExistence type="predicted"/>
<evidence type="ECO:0000313" key="1">
    <source>
        <dbReference type="EMBL" id="KAA8643759.1"/>
    </source>
</evidence>
<accession>A0A5M9MH02</accession>
<protein>
    <submittedName>
        <fullName evidence="1">Uncharacterized protein</fullName>
    </submittedName>
</protein>
<dbReference type="EMBL" id="QUQM01000005">
    <property type="protein sequence ID" value="KAA8643759.1"/>
    <property type="molecule type" value="Genomic_DNA"/>
</dbReference>
<organism evidence="1 2">
    <name type="scientific">Aspergillus tanneri</name>
    <dbReference type="NCBI Taxonomy" id="1220188"/>
    <lineage>
        <taxon>Eukaryota</taxon>
        <taxon>Fungi</taxon>
        <taxon>Dikarya</taxon>
        <taxon>Ascomycota</taxon>
        <taxon>Pezizomycotina</taxon>
        <taxon>Eurotiomycetes</taxon>
        <taxon>Eurotiomycetidae</taxon>
        <taxon>Eurotiales</taxon>
        <taxon>Aspergillaceae</taxon>
        <taxon>Aspergillus</taxon>
        <taxon>Aspergillus subgen. Circumdati</taxon>
    </lineage>
</organism>
<dbReference type="Proteomes" id="UP000324241">
    <property type="component" value="Unassembled WGS sequence"/>
</dbReference>
<gene>
    <name evidence="1" type="ORF">ATNIH1004_010533</name>
</gene>
<dbReference type="GeneID" id="54333234"/>
<sequence>MGSLRAADGRALPARRLRALQPRTGFVKVYHKSTSNEAVKLDGTARAGDG</sequence>
<dbReference type="RefSeq" id="XP_033423120.1">
    <property type="nucleotide sequence ID" value="XM_033575102.1"/>
</dbReference>